<sequence>MFMDDDFLLHNEYSRRLYHDYAKNMPIFDYHCHLDPKEIYEDVKYENITQVWLYGDHYKWRAMRANGIEEKYITGDGSDYEKFLAWAKTVPMAMGNPLYHWTHIELKRYFNIDEVLNEKNAEVIWEKANKVIASGDFSARQLIANSNVKALCTTDDPVSDLKYHVLLKECKDFDVKVLPTFRPDRAIEIADKTFKIWLQQLEKASNMDIKNYEAYLEALKSRVHYFNSVGCKLADHSLTHVPYEETTKEEVAKIFDKANKGEAITKVEEDKFKTYTLYFFMCTYSEFGWAMQLHIGAMRSNNTLMFNKIGKDTGFDSPGDENIAFSLSRLMDLAAKEDKLPKTILYTLNPKDNYVLSTMAGNFQGGGVPGKIQFGAAWWFNDHKDGMMDQMKALYNCGLLSRFVGMLTDSRSFLSYARHEYFRRILCGLVGQWIKDEEIPKDIEFAGKMIQNICYNNIINYIGIPVEE</sequence>
<dbReference type="Pfam" id="PF02614">
    <property type="entry name" value="UxaC"/>
    <property type="match status" value="1"/>
</dbReference>
<name>A0ABW8TKX2_9CLOT</name>
<evidence type="ECO:0000313" key="8">
    <source>
        <dbReference type="EMBL" id="MFL0253233.1"/>
    </source>
</evidence>
<evidence type="ECO:0000256" key="5">
    <source>
        <dbReference type="ARBA" id="ARBA00020555"/>
    </source>
</evidence>
<evidence type="ECO:0000256" key="2">
    <source>
        <dbReference type="ARBA" id="ARBA00004892"/>
    </source>
</evidence>
<proteinExistence type="inferred from homology"/>
<accession>A0ABW8TKX2</accession>
<comment type="pathway">
    <text evidence="2 7">Carbohydrate metabolism; pentose and glucuronate interconversion.</text>
</comment>
<dbReference type="EMBL" id="JBJIAA010000029">
    <property type="protein sequence ID" value="MFL0253233.1"/>
    <property type="molecule type" value="Genomic_DNA"/>
</dbReference>
<keyword evidence="9" id="KW-1185">Reference proteome</keyword>
<dbReference type="Gene3D" id="1.10.2020.10">
    <property type="entry name" value="uronate isomerase, domain 2, chain A"/>
    <property type="match status" value="1"/>
</dbReference>
<dbReference type="PANTHER" id="PTHR30068:SF4">
    <property type="entry name" value="URONATE ISOMERASE"/>
    <property type="match status" value="1"/>
</dbReference>
<evidence type="ECO:0000256" key="6">
    <source>
        <dbReference type="ARBA" id="ARBA00023235"/>
    </source>
</evidence>
<comment type="caution">
    <text evidence="8">The sequence shown here is derived from an EMBL/GenBank/DDBJ whole genome shotgun (WGS) entry which is preliminary data.</text>
</comment>
<dbReference type="RefSeq" id="WP_406789901.1">
    <property type="nucleotide sequence ID" value="NZ_JBJIAA010000029.1"/>
</dbReference>
<dbReference type="EC" id="5.3.1.12" evidence="4 7"/>
<dbReference type="NCBIfam" id="NF002794">
    <property type="entry name" value="PRK02925.1"/>
    <property type="match status" value="1"/>
</dbReference>
<dbReference type="SUPFAM" id="SSF51556">
    <property type="entry name" value="Metallo-dependent hydrolases"/>
    <property type="match status" value="1"/>
</dbReference>
<dbReference type="InterPro" id="IPR032466">
    <property type="entry name" value="Metal_Hydrolase"/>
</dbReference>
<dbReference type="InterPro" id="IPR003766">
    <property type="entry name" value="Uronate_isomerase"/>
</dbReference>
<comment type="similarity">
    <text evidence="3 7">Belongs to the metallo-dependent hydrolases superfamily. Uronate isomerase family.</text>
</comment>
<dbReference type="PANTHER" id="PTHR30068">
    <property type="entry name" value="URONATE ISOMERASE"/>
    <property type="match status" value="1"/>
</dbReference>
<evidence type="ECO:0000313" key="9">
    <source>
        <dbReference type="Proteomes" id="UP001623592"/>
    </source>
</evidence>
<reference evidence="8 9" key="1">
    <citation type="submission" date="2024-11" db="EMBL/GenBank/DDBJ databases">
        <authorList>
            <person name="Heng Y.C."/>
            <person name="Lim A.C.H."/>
            <person name="Lee J.K.Y."/>
            <person name="Kittelmann S."/>
        </authorList>
    </citation>
    <scope>NUCLEOTIDE SEQUENCE [LARGE SCALE GENOMIC DNA]</scope>
    <source>
        <strain evidence="8 9">WILCCON 0114</strain>
    </source>
</reference>
<comment type="catalytic activity">
    <reaction evidence="1 7">
        <text>D-glucuronate = D-fructuronate</text>
        <dbReference type="Rhea" id="RHEA:13049"/>
        <dbReference type="ChEBI" id="CHEBI:58720"/>
        <dbReference type="ChEBI" id="CHEBI:59863"/>
        <dbReference type="EC" id="5.3.1.12"/>
    </reaction>
</comment>
<gene>
    <name evidence="7 8" type="primary">uxaC</name>
    <name evidence="8" type="ORF">ACJDT4_22765</name>
</gene>
<dbReference type="Proteomes" id="UP001623592">
    <property type="component" value="Unassembled WGS sequence"/>
</dbReference>
<organism evidence="8 9">
    <name type="scientific">Clostridium neuense</name>
    <dbReference type="NCBI Taxonomy" id="1728934"/>
    <lineage>
        <taxon>Bacteria</taxon>
        <taxon>Bacillati</taxon>
        <taxon>Bacillota</taxon>
        <taxon>Clostridia</taxon>
        <taxon>Eubacteriales</taxon>
        <taxon>Clostridiaceae</taxon>
        <taxon>Clostridium</taxon>
    </lineage>
</organism>
<protein>
    <recommendedName>
        <fullName evidence="5 7">Uronate isomerase</fullName>
        <ecNumber evidence="4 7">5.3.1.12</ecNumber>
    </recommendedName>
    <alternativeName>
        <fullName evidence="7">Glucuronate isomerase</fullName>
    </alternativeName>
    <alternativeName>
        <fullName evidence="7">Uronic isomerase</fullName>
    </alternativeName>
</protein>
<dbReference type="GO" id="GO:0008880">
    <property type="term" value="F:glucuronate isomerase activity"/>
    <property type="evidence" value="ECO:0007669"/>
    <property type="project" value="UniProtKB-EC"/>
</dbReference>
<evidence type="ECO:0000256" key="3">
    <source>
        <dbReference type="ARBA" id="ARBA00008397"/>
    </source>
</evidence>
<evidence type="ECO:0000256" key="1">
    <source>
        <dbReference type="ARBA" id="ARBA00001165"/>
    </source>
</evidence>
<keyword evidence="6 7" id="KW-0413">Isomerase</keyword>
<dbReference type="Gene3D" id="3.20.20.140">
    <property type="entry name" value="Metal-dependent hydrolases"/>
    <property type="match status" value="1"/>
</dbReference>
<dbReference type="HAMAP" id="MF_00675">
    <property type="entry name" value="UxaC"/>
    <property type="match status" value="1"/>
</dbReference>
<evidence type="ECO:0000256" key="4">
    <source>
        <dbReference type="ARBA" id="ARBA00012546"/>
    </source>
</evidence>
<evidence type="ECO:0000256" key="7">
    <source>
        <dbReference type="HAMAP-Rule" id="MF_00675"/>
    </source>
</evidence>
<comment type="catalytic activity">
    <reaction evidence="7">
        <text>aldehydo-D-galacturonate = keto-D-tagaturonate</text>
        <dbReference type="Rhea" id="RHEA:27702"/>
        <dbReference type="ChEBI" id="CHEBI:12952"/>
        <dbReference type="ChEBI" id="CHEBI:17886"/>
    </reaction>
</comment>